<reference evidence="4" key="2">
    <citation type="journal article" date="2021" name="PeerJ">
        <title>Extensive microbial diversity within the chicken gut microbiome revealed by metagenomics and culture.</title>
        <authorList>
            <person name="Gilroy R."/>
            <person name="Ravi A."/>
            <person name="Getino M."/>
            <person name="Pursley I."/>
            <person name="Horton D.L."/>
            <person name="Alikhan N.F."/>
            <person name="Baker D."/>
            <person name="Gharbi K."/>
            <person name="Hall N."/>
            <person name="Watson M."/>
            <person name="Adriaenssens E.M."/>
            <person name="Foster-Nyarko E."/>
            <person name="Jarju S."/>
            <person name="Secka A."/>
            <person name="Antonio M."/>
            <person name="Oren A."/>
            <person name="Chaudhuri R.R."/>
            <person name="La Ragione R."/>
            <person name="Hildebrand F."/>
            <person name="Pallen M.J."/>
        </authorList>
    </citation>
    <scope>NUCLEOTIDE SEQUENCE</scope>
    <source>
        <strain evidence="4">ChiSjej1B19-7085</strain>
    </source>
</reference>
<reference evidence="4" key="1">
    <citation type="submission" date="2020-10" db="EMBL/GenBank/DDBJ databases">
        <authorList>
            <person name="Gilroy R."/>
        </authorList>
    </citation>
    <scope>NUCLEOTIDE SEQUENCE</scope>
    <source>
        <strain evidence="4">ChiSjej1B19-7085</strain>
    </source>
</reference>
<keyword evidence="2" id="KW-0472">Membrane</keyword>
<dbReference type="InterPro" id="IPR025241">
    <property type="entry name" value="DUF4190"/>
</dbReference>
<dbReference type="AlphaFoldDB" id="A0A9D1DQJ4"/>
<feature type="region of interest" description="Disordered" evidence="1">
    <location>
        <begin position="105"/>
        <end position="201"/>
    </location>
</feature>
<feature type="compositionally biased region" description="Low complexity" evidence="1">
    <location>
        <begin position="105"/>
        <end position="117"/>
    </location>
</feature>
<feature type="domain" description="DUF4190" evidence="3">
    <location>
        <begin position="228"/>
        <end position="287"/>
    </location>
</feature>
<keyword evidence="2" id="KW-0812">Transmembrane</keyword>
<evidence type="ECO:0000256" key="1">
    <source>
        <dbReference type="SAM" id="MobiDB-lite"/>
    </source>
</evidence>
<feature type="compositionally biased region" description="Low complexity" evidence="1">
    <location>
        <begin position="137"/>
        <end position="153"/>
    </location>
</feature>
<evidence type="ECO:0000313" key="5">
    <source>
        <dbReference type="Proteomes" id="UP000886785"/>
    </source>
</evidence>
<gene>
    <name evidence="4" type="ORF">IAA54_06115</name>
</gene>
<proteinExistence type="predicted"/>
<evidence type="ECO:0000313" key="4">
    <source>
        <dbReference type="EMBL" id="HIR57225.1"/>
    </source>
</evidence>
<sequence>MKRSTYDYTINQSESMVRYIANDFFAKEGFRLIDYHGEQVWKKGTGFLTAPSYIKLDYRNGVLHLEAWIRMWGERPLDNGFVGMIPKQAHQKRVAELVRLITQNQPQPQPQYAAAGQTGSEESVPPQGYSQTESPFGAQAAQPSGQSAQPGQQDYYQQNGQTNGQPGYYPPQGAQPGSQPYQPYQPNYYPQQGVQMNGQPYQPGQQGYYPPQPPYAPPVQMYDPSGKAVAALILGIVSFFGLISPVIGVVCGAIGIAMGRTGRGSSKRGMATAGLVLSIIGLVLSVLMWIISFLILMNFAA</sequence>
<dbReference type="Proteomes" id="UP000886785">
    <property type="component" value="Unassembled WGS sequence"/>
</dbReference>
<comment type="caution">
    <text evidence="4">The sequence shown here is derived from an EMBL/GenBank/DDBJ whole genome shotgun (WGS) entry which is preliminary data.</text>
</comment>
<dbReference type="EMBL" id="DVHF01000072">
    <property type="protein sequence ID" value="HIR57225.1"/>
    <property type="molecule type" value="Genomic_DNA"/>
</dbReference>
<feature type="transmembrane region" description="Helical" evidence="2">
    <location>
        <begin position="228"/>
        <end position="258"/>
    </location>
</feature>
<feature type="transmembrane region" description="Helical" evidence="2">
    <location>
        <begin position="270"/>
        <end position="296"/>
    </location>
</feature>
<evidence type="ECO:0000259" key="3">
    <source>
        <dbReference type="Pfam" id="PF13828"/>
    </source>
</evidence>
<name>A0A9D1DQJ4_9FIRM</name>
<feature type="compositionally biased region" description="Low complexity" evidence="1">
    <location>
        <begin position="160"/>
        <end position="201"/>
    </location>
</feature>
<accession>A0A9D1DQJ4</accession>
<keyword evidence="2" id="KW-1133">Transmembrane helix</keyword>
<evidence type="ECO:0000256" key="2">
    <source>
        <dbReference type="SAM" id="Phobius"/>
    </source>
</evidence>
<dbReference type="Pfam" id="PF13828">
    <property type="entry name" value="DUF4190"/>
    <property type="match status" value="1"/>
</dbReference>
<organism evidence="4 5">
    <name type="scientific">Candidatus Gallacutalibacter pullicola</name>
    <dbReference type="NCBI Taxonomy" id="2840830"/>
    <lineage>
        <taxon>Bacteria</taxon>
        <taxon>Bacillati</taxon>
        <taxon>Bacillota</taxon>
        <taxon>Clostridia</taxon>
        <taxon>Eubacteriales</taxon>
        <taxon>Candidatus Gallacutalibacter</taxon>
    </lineage>
</organism>
<protein>
    <recommendedName>
        <fullName evidence="3">DUF4190 domain-containing protein</fullName>
    </recommendedName>
</protein>